<feature type="compositionally biased region" description="Basic residues" evidence="1">
    <location>
        <begin position="184"/>
        <end position="216"/>
    </location>
</feature>
<name>A0A645GUZ7_9ZZZZ</name>
<dbReference type="AlphaFoldDB" id="A0A645GUZ7"/>
<feature type="region of interest" description="Disordered" evidence="1">
    <location>
        <begin position="150"/>
        <end position="169"/>
    </location>
</feature>
<dbReference type="EMBL" id="VSSQ01080344">
    <property type="protein sequence ID" value="MPN29579.1"/>
    <property type="molecule type" value="Genomic_DNA"/>
</dbReference>
<sequence length="216" mass="24538">MPAAGLDLRFGAACPRAPGDHGSGSSGYREGSQGAGSLHGRTAAHDHHRLLRHQRYRAGHRFPAAPLPRRVLRARPRQDPLFRQAAVLGPRDSLSRLLAGLRVRPEGHPVLPRRPPSQDAGDHPAQVHRHECRGNPGQLLRIRHLPRYQEGRPGIRTGPRASARRSSALRFRRPCRQGYCPQRQAHHRQAHPRPRRCRHQAHRRARRLRGRSYHRS</sequence>
<accession>A0A645GUZ7</accession>
<proteinExistence type="predicted"/>
<feature type="compositionally biased region" description="Low complexity" evidence="1">
    <location>
        <begin position="160"/>
        <end position="169"/>
    </location>
</feature>
<reference evidence="2" key="1">
    <citation type="submission" date="2019-08" db="EMBL/GenBank/DDBJ databases">
        <authorList>
            <person name="Kucharzyk K."/>
            <person name="Murdoch R.W."/>
            <person name="Higgins S."/>
            <person name="Loffler F."/>
        </authorList>
    </citation>
    <scope>NUCLEOTIDE SEQUENCE</scope>
</reference>
<evidence type="ECO:0000313" key="2">
    <source>
        <dbReference type="EMBL" id="MPN29579.1"/>
    </source>
</evidence>
<feature type="region of interest" description="Disordered" evidence="1">
    <location>
        <begin position="106"/>
        <end position="128"/>
    </location>
</feature>
<feature type="region of interest" description="Disordered" evidence="1">
    <location>
        <begin position="1"/>
        <end position="42"/>
    </location>
</feature>
<gene>
    <name evidence="2" type="ORF">SDC9_177032</name>
</gene>
<feature type="region of interest" description="Disordered" evidence="1">
    <location>
        <begin position="179"/>
        <end position="216"/>
    </location>
</feature>
<protein>
    <submittedName>
        <fullName evidence="2">Uncharacterized protein</fullName>
    </submittedName>
</protein>
<organism evidence="2">
    <name type="scientific">bioreactor metagenome</name>
    <dbReference type="NCBI Taxonomy" id="1076179"/>
    <lineage>
        <taxon>unclassified sequences</taxon>
        <taxon>metagenomes</taxon>
        <taxon>ecological metagenomes</taxon>
    </lineage>
</organism>
<evidence type="ECO:0000256" key="1">
    <source>
        <dbReference type="SAM" id="MobiDB-lite"/>
    </source>
</evidence>
<comment type="caution">
    <text evidence="2">The sequence shown here is derived from an EMBL/GenBank/DDBJ whole genome shotgun (WGS) entry which is preliminary data.</text>
</comment>